<gene>
    <name evidence="1" type="ORF">GP486_005462</name>
</gene>
<dbReference type="AlphaFoldDB" id="A0A9P8L975"/>
<dbReference type="EMBL" id="JAGHQM010001024">
    <property type="protein sequence ID" value="KAH0556748.1"/>
    <property type="molecule type" value="Genomic_DNA"/>
</dbReference>
<organism evidence="1 2">
    <name type="scientific">Trichoglossum hirsutum</name>
    <dbReference type="NCBI Taxonomy" id="265104"/>
    <lineage>
        <taxon>Eukaryota</taxon>
        <taxon>Fungi</taxon>
        <taxon>Dikarya</taxon>
        <taxon>Ascomycota</taxon>
        <taxon>Pezizomycotina</taxon>
        <taxon>Geoglossomycetes</taxon>
        <taxon>Geoglossales</taxon>
        <taxon>Geoglossaceae</taxon>
        <taxon>Trichoglossum</taxon>
    </lineage>
</organism>
<dbReference type="Proteomes" id="UP000750711">
    <property type="component" value="Unassembled WGS sequence"/>
</dbReference>
<name>A0A9P8L975_9PEZI</name>
<sequence>MVHNYNAGNLYGSGKEDGAVEVSAEHFGEGGVEGLVVAAAARETVLDSGREEKDGGEDVP</sequence>
<proteinExistence type="predicted"/>
<accession>A0A9P8L975</accession>
<comment type="caution">
    <text evidence="1">The sequence shown here is derived from an EMBL/GenBank/DDBJ whole genome shotgun (WGS) entry which is preliminary data.</text>
</comment>
<reference evidence="1" key="1">
    <citation type="submission" date="2021-03" db="EMBL/GenBank/DDBJ databases">
        <title>Comparative genomics and phylogenomic investigation of the class Geoglossomycetes provide insights into ecological specialization and systematics.</title>
        <authorList>
            <person name="Melie T."/>
            <person name="Pirro S."/>
            <person name="Miller A.N."/>
            <person name="Quandt A."/>
        </authorList>
    </citation>
    <scope>NUCLEOTIDE SEQUENCE</scope>
    <source>
        <strain evidence="1">CAQ_001_2017</strain>
    </source>
</reference>
<protein>
    <submittedName>
        <fullName evidence="1">Uncharacterized protein</fullName>
    </submittedName>
</protein>
<keyword evidence="2" id="KW-1185">Reference proteome</keyword>
<evidence type="ECO:0000313" key="2">
    <source>
        <dbReference type="Proteomes" id="UP000750711"/>
    </source>
</evidence>
<evidence type="ECO:0000313" key="1">
    <source>
        <dbReference type="EMBL" id="KAH0556748.1"/>
    </source>
</evidence>